<organism evidence="1 2">
    <name type="scientific">Rhodocyclus tenuis</name>
    <name type="common">Rhodospirillum tenue</name>
    <dbReference type="NCBI Taxonomy" id="1066"/>
    <lineage>
        <taxon>Bacteria</taxon>
        <taxon>Pseudomonadati</taxon>
        <taxon>Pseudomonadota</taxon>
        <taxon>Betaproteobacteria</taxon>
        <taxon>Rhodocyclales</taxon>
        <taxon>Rhodocyclaceae</taxon>
        <taxon>Rhodocyclus</taxon>
    </lineage>
</organism>
<dbReference type="EMBL" id="JACIGE010000010">
    <property type="protein sequence ID" value="MBB4248369.1"/>
    <property type="molecule type" value="Genomic_DNA"/>
</dbReference>
<sequence>MASNCLLYALRLWRYGTRDHLVIRRSHWGWFPHFAVFFELQDGSIVKKEYVPDAPRPRWIPPLLFKGREITTTYLKQETHA</sequence>
<proteinExistence type="predicted"/>
<dbReference type="OrthoDB" id="9182511at2"/>
<accession>A0A840GJM8</accession>
<reference evidence="1 2" key="1">
    <citation type="submission" date="2020-08" db="EMBL/GenBank/DDBJ databases">
        <title>Genome sequencing of Purple Non-Sulfur Bacteria from various extreme environments.</title>
        <authorList>
            <person name="Mayer M."/>
        </authorList>
    </citation>
    <scope>NUCLEOTIDE SEQUENCE [LARGE SCALE GENOMIC DNA]</scope>
    <source>
        <strain evidence="1 2">2761</strain>
    </source>
</reference>
<evidence type="ECO:0000313" key="2">
    <source>
        <dbReference type="Proteomes" id="UP000587070"/>
    </source>
</evidence>
<keyword evidence="2" id="KW-1185">Reference proteome</keyword>
<dbReference type="AlphaFoldDB" id="A0A840GJM8"/>
<comment type="caution">
    <text evidence="1">The sequence shown here is derived from an EMBL/GenBank/DDBJ whole genome shotgun (WGS) entry which is preliminary data.</text>
</comment>
<evidence type="ECO:0000313" key="1">
    <source>
        <dbReference type="EMBL" id="MBB4248369.1"/>
    </source>
</evidence>
<dbReference type="RefSeq" id="WP_153117388.1">
    <property type="nucleotide sequence ID" value="NZ_JACIGE010000010.1"/>
</dbReference>
<dbReference type="Proteomes" id="UP000587070">
    <property type="component" value="Unassembled WGS sequence"/>
</dbReference>
<protein>
    <submittedName>
        <fullName evidence="1">Uncharacterized protein</fullName>
    </submittedName>
</protein>
<gene>
    <name evidence="1" type="ORF">GGD90_002761</name>
</gene>
<name>A0A840GJM8_RHOTE</name>